<sequence>MRILFFIWFLLTAICVKSQNNIKTFQLAFQSAKLIHHTKKFAFESNGYSLFLDAKICAQTNGKKAWQQYYGYPRYGINLVFHDLGKPSILLGNAIGIYPFFDFGFLHRRKSSCRFVIGSGATYVFKPYNIKTNVAQNAIGTHWNNSATFQLKYEYNIYRKINLFFGVGLSHISNGGYAYPNLGLNYYSIIAGLGYNSNYGRIKTLYNKHSQSKWSLSLIYGIAYREIKVVGGPKYPVRIFSLEPAYHYNNFKSIRSGIEVEYHFVSAYFAAHTELANDINSAFKAGLRLQGFVGHEWLIGPVSIELRIGYQFLKSSIYAGYPLYNKFVIQYHLPITIAKYFKVQTGIALKTQYGVAEYISINSGIRLKNYRLIKT</sequence>
<dbReference type="InterPro" id="IPR018550">
    <property type="entry name" value="Lipid-A_deacylase-rel"/>
</dbReference>
<name>A0A9D7S6E2_9BACT</name>
<gene>
    <name evidence="1" type="ORF">IPO85_03175</name>
</gene>
<dbReference type="Proteomes" id="UP000808349">
    <property type="component" value="Unassembled WGS sequence"/>
</dbReference>
<dbReference type="Gene3D" id="2.40.160.20">
    <property type="match status" value="1"/>
</dbReference>
<dbReference type="EMBL" id="JADKFW010000004">
    <property type="protein sequence ID" value="MBK9716523.1"/>
    <property type="molecule type" value="Genomic_DNA"/>
</dbReference>
<dbReference type="Pfam" id="PF09411">
    <property type="entry name" value="PagL"/>
    <property type="match status" value="1"/>
</dbReference>
<evidence type="ECO:0000313" key="2">
    <source>
        <dbReference type="Proteomes" id="UP000808349"/>
    </source>
</evidence>
<evidence type="ECO:0000313" key="1">
    <source>
        <dbReference type="EMBL" id="MBK9716523.1"/>
    </source>
</evidence>
<accession>A0A9D7S6E2</accession>
<keyword evidence="1" id="KW-0378">Hydrolase</keyword>
<organism evidence="1 2">
    <name type="scientific">Candidatus Defluviibacterium haderslevense</name>
    <dbReference type="NCBI Taxonomy" id="2981993"/>
    <lineage>
        <taxon>Bacteria</taxon>
        <taxon>Pseudomonadati</taxon>
        <taxon>Bacteroidota</taxon>
        <taxon>Saprospiria</taxon>
        <taxon>Saprospirales</taxon>
        <taxon>Saprospiraceae</taxon>
        <taxon>Candidatus Defluviibacterium</taxon>
    </lineage>
</organism>
<comment type="caution">
    <text evidence="1">The sequence shown here is derived from an EMBL/GenBank/DDBJ whole genome shotgun (WGS) entry which is preliminary data.</text>
</comment>
<reference evidence="1 2" key="1">
    <citation type="submission" date="2020-10" db="EMBL/GenBank/DDBJ databases">
        <title>Connecting structure to function with the recovery of over 1000 high-quality activated sludge metagenome-assembled genomes encoding full-length rRNA genes using long-read sequencing.</title>
        <authorList>
            <person name="Singleton C.M."/>
            <person name="Petriglieri F."/>
            <person name="Kristensen J.M."/>
            <person name="Kirkegaard R.H."/>
            <person name="Michaelsen T.Y."/>
            <person name="Andersen M.H."/>
            <person name="Karst S.M."/>
            <person name="Dueholm M.S."/>
            <person name="Nielsen P.H."/>
            <person name="Albertsen M."/>
        </authorList>
    </citation>
    <scope>NUCLEOTIDE SEQUENCE [LARGE SCALE GENOMIC DNA]</scope>
    <source>
        <strain evidence="1">Ribe_18-Q3-R11-54_BAT3C.373</strain>
    </source>
</reference>
<proteinExistence type="predicted"/>
<dbReference type="GO" id="GO:0016787">
    <property type="term" value="F:hydrolase activity"/>
    <property type="evidence" value="ECO:0007669"/>
    <property type="project" value="UniProtKB-KW"/>
</dbReference>
<protein>
    <submittedName>
        <fullName evidence="1">Acyloxyacyl hydrolase</fullName>
    </submittedName>
</protein>
<dbReference type="AlphaFoldDB" id="A0A9D7S6E2"/>